<dbReference type="EMBL" id="CP016171">
    <property type="protein sequence ID" value="ANN70985.1"/>
    <property type="molecule type" value="Genomic_DNA"/>
</dbReference>
<dbReference type="CDD" id="cd13578">
    <property type="entry name" value="PBP2_Bug27"/>
    <property type="match status" value="1"/>
</dbReference>
<reference evidence="2 3" key="1">
    <citation type="submission" date="2016-06" db="EMBL/GenBank/DDBJ databases">
        <title>Complete genome sequences of Bordetella bronchialis and Bordetella flabilis.</title>
        <authorList>
            <person name="LiPuma J.J."/>
            <person name="Spilker T."/>
        </authorList>
    </citation>
    <scope>NUCLEOTIDE SEQUENCE [LARGE SCALE GENOMIC DNA]</scope>
    <source>
        <strain evidence="2 3">AU17976</strain>
    </source>
</reference>
<dbReference type="PIRSF" id="PIRSF017082">
    <property type="entry name" value="YflP"/>
    <property type="match status" value="1"/>
</dbReference>
<dbReference type="AlphaFoldDB" id="A0A193FTM2"/>
<sequence>MQFCARELGAIALSIGIIPSCAAATDPASAYPDRQITLVIGFPPGGGADALGRLFARHMATELGRNIVMDYRPGAAGNLGAKSVARSNPDGYTLYLAGRPNTIHKAMYPQLEYDFSQDLVPVGLVATMPYVMVVGKDAPISSIQDVIALARAYPGAPTCASAGVGTSDHLLCAMFQQETGTDIAHIPYRGSAPALADVMGGRVDMFFAPLPAALPHIVAGKLRAVAVISRVRASALPHTPTIAESGYPALALDAWYGLMAPAGTPSEVVGRLNRSLASVLGTQEMQDALTQLAYIPPPPDTSEAFGALIAQETERWTEILRRRNFLPTHDGKAADAPGAKP</sequence>
<dbReference type="InterPro" id="IPR042100">
    <property type="entry name" value="Bug_dom1"/>
</dbReference>
<accession>A0A193FTM2</accession>
<protein>
    <recommendedName>
        <fullName evidence="4">MFS transporter</fullName>
    </recommendedName>
</protein>
<name>A0A193FTM2_9BORD</name>
<evidence type="ECO:0000313" key="2">
    <source>
        <dbReference type="EMBL" id="ANN70985.1"/>
    </source>
</evidence>
<dbReference type="PANTHER" id="PTHR42928:SF5">
    <property type="entry name" value="BLR1237 PROTEIN"/>
    <property type="match status" value="1"/>
</dbReference>
<dbReference type="InterPro" id="IPR005064">
    <property type="entry name" value="BUG"/>
</dbReference>
<dbReference type="Pfam" id="PF03401">
    <property type="entry name" value="TctC"/>
    <property type="match status" value="1"/>
</dbReference>
<dbReference type="RefSeq" id="WP_066668601.1">
    <property type="nucleotide sequence ID" value="NZ_CP016171.1"/>
</dbReference>
<gene>
    <name evidence="2" type="ORF">BAU08_06255</name>
</gene>
<dbReference type="Gene3D" id="3.40.190.150">
    <property type="entry name" value="Bordetella uptake gene, domain 1"/>
    <property type="match status" value="1"/>
</dbReference>
<proteinExistence type="inferred from homology"/>
<dbReference type="SUPFAM" id="SSF53850">
    <property type="entry name" value="Periplasmic binding protein-like II"/>
    <property type="match status" value="1"/>
</dbReference>
<organism evidence="2 3">
    <name type="scientific">Bordetella bronchialis</name>
    <dbReference type="NCBI Taxonomy" id="463025"/>
    <lineage>
        <taxon>Bacteria</taxon>
        <taxon>Pseudomonadati</taxon>
        <taxon>Pseudomonadota</taxon>
        <taxon>Betaproteobacteria</taxon>
        <taxon>Burkholderiales</taxon>
        <taxon>Alcaligenaceae</taxon>
        <taxon>Bordetella</taxon>
    </lineage>
</organism>
<evidence type="ECO:0008006" key="4">
    <source>
        <dbReference type="Google" id="ProtNLM"/>
    </source>
</evidence>
<evidence type="ECO:0000256" key="1">
    <source>
        <dbReference type="ARBA" id="ARBA00006987"/>
    </source>
</evidence>
<evidence type="ECO:0000313" key="3">
    <source>
        <dbReference type="Proteomes" id="UP000092213"/>
    </source>
</evidence>
<dbReference type="Gene3D" id="3.40.190.10">
    <property type="entry name" value="Periplasmic binding protein-like II"/>
    <property type="match status" value="1"/>
</dbReference>
<dbReference type="PANTHER" id="PTHR42928">
    <property type="entry name" value="TRICARBOXYLATE-BINDING PROTEIN"/>
    <property type="match status" value="1"/>
</dbReference>
<dbReference type="STRING" id="463025.BAU08_06255"/>
<dbReference type="Proteomes" id="UP000092213">
    <property type="component" value="Chromosome"/>
</dbReference>
<comment type="similarity">
    <text evidence="1">Belongs to the UPF0065 (bug) family.</text>
</comment>